<dbReference type="GO" id="GO:0009245">
    <property type="term" value="P:lipid A biosynthetic process"/>
    <property type="evidence" value="ECO:0007669"/>
    <property type="project" value="UniProtKB-KW"/>
</dbReference>
<dbReference type="PANTHER" id="PTHR30372:SF4">
    <property type="entry name" value="LIPID-A-DISACCHARIDE SYNTHASE, MITOCHONDRIAL-RELATED"/>
    <property type="match status" value="1"/>
</dbReference>
<dbReference type="EMBL" id="UINC01167435">
    <property type="protein sequence ID" value="SVD69951.1"/>
    <property type="molecule type" value="Genomic_DNA"/>
</dbReference>
<accession>A0A382XHN2</accession>
<dbReference type="InterPro" id="IPR003835">
    <property type="entry name" value="Glyco_trans_19"/>
</dbReference>
<evidence type="ECO:0000313" key="8">
    <source>
        <dbReference type="EMBL" id="SVD69951.1"/>
    </source>
</evidence>
<dbReference type="AlphaFoldDB" id="A0A382XHN2"/>
<evidence type="ECO:0000256" key="6">
    <source>
        <dbReference type="ARBA" id="ARBA00023098"/>
    </source>
</evidence>
<evidence type="ECO:0000256" key="1">
    <source>
        <dbReference type="ARBA" id="ARBA00012687"/>
    </source>
</evidence>
<dbReference type="GO" id="GO:0008915">
    <property type="term" value="F:lipid-A-disaccharide synthase activity"/>
    <property type="evidence" value="ECO:0007669"/>
    <property type="project" value="UniProtKB-EC"/>
</dbReference>
<comment type="catalytic activity">
    <reaction evidence="7">
        <text>a lipid X + a UDP-2-N,3-O-bis[(3R)-3-hydroxyacyl]-alpha-D-glucosamine = a lipid A disaccharide + UDP + H(+)</text>
        <dbReference type="Rhea" id="RHEA:67828"/>
        <dbReference type="ChEBI" id="CHEBI:15378"/>
        <dbReference type="ChEBI" id="CHEBI:58223"/>
        <dbReference type="ChEBI" id="CHEBI:137748"/>
        <dbReference type="ChEBI" id="CHEBI:176338"/>
        <dbReference type="ChEBI" id="CHEBI:176343"/>
        <dbReference type="EC" id="2.4.1.182"/>
    </reaction>
</comment>
<organism evidence="8">
    <name type="scientific">marine metagenome</name>
    <dbReference type="NCBI Taxonomy" id="408172"/>
    <lineage>
        <taxon>unclassified sequences</taxon>
        <taxon>metagenomes</taxon>
        <taxon>ecological metagenomes</taxon>
    </lineage>
</organism>
<feature type="non-terminal residue" evidence="8">
    <location>
        <position position="1"/>
    </location>
</feature>
<evidence type="ECO:0000256" key="3">
    <source>
        <dbReference type="ARBA" id="ARBA00022556"/>
    </source>
</evidence>
<evidence type="ECO:0000256" key="7">
    <source>
        <dbReference type="ARBA" id="ARBA00048975"/>
    </source>
</evidence>
<keyword evidence="5" id="KW-0808">Transferase</keyword>
<dbReference type="Pfam" id="PF02684">
    <property type="entry name" value="LpxB"/>
    <property type="match status" value="1"/>
</dbReference>
<dbReference type="EC" id="2.4.1.182" evidence="1"/>
<keyword evidence="2" id="KW-0444">Lipid biosynthesis</keyword>
<dbReference type="GO" id="GO:0005543">
    <property type="term" value="F:phospholipid binding"/>
    <property type="evidence" value="ECO:0007669"/>
    <property type="project" value="TreeGrafter"/>
</dbReference>
<keyword evidence="3" id="KW-0441">Lipid A biosynthesis</keyword>
<proteinExistence type="predicted"/>
<keyword evidence="6" id="KW-0443">Lipid metabolism</keyword>
<dbReference type="SUPFAM" id="SSF53756">
    <property type="entry name" value="UDP-Glycosyltransferase/glycogen phosphorylase"/>
    <property type="match status" value="1"/>
</dbReference>
<evidence type="ECO:0000256" key="2">
    <source>
        <dbReference type="ARBA" id="ARBA00022516"/>
    </source>
</evidence>
<reference evidence="8" key="1">
    <citation type="submission" date="2018-05" db="EMBL/GenBank/DDBJ databases">
        <authorList>
            <person name="Lanie J.A."/>
            <person name="Ng W.-L."/>
            <person name="Kazmierczak K.M."/>
            <person name="Andrzejewski T.M."/>
            <person name="Davidsen T.M."/>
            <person name="Wayne K.J."/>
            <person name="Tettelin H."/>
            <person name="Glass J.I."/>
            <person name="Rusch D."/>
            <person name="Podicherti R."/>
            <person name="Tsui H.-C.T."/>
            <person name="Winkler M.E."/>
        </authorList>
    </citation>
    <scope>NUCLEOTIDE SEQUENCE</scope>
</reference>
<dbReference type="GO" id="GO:0016020">
    <property type="term" value="C:membrane"/>
    <property type="evidence" value="ECO:0007669"/>
    <property type="project" value="GOC"/>
</dbReference>
<sequence>GSRPQEVSRLLPPMTATIAAIRREMPDVQGVIGLAPTVSPREAASLTEGTVEIPVVEDLTYEVMRHADLLLVASGTATLESACFGTPLFVLYKLARLSWWIGKRMVSIPNIGLVNVVAGRRIVPEFLQHDVRPDLLAPEAIAWLRDPERLAQIREDLQEVRTKLGTPGASERVAALAMELAGVR</sequence>
<keyword evidence="4" id="KW-0328">Glycosyltransferase</keyword>
<dbReference type="PANTHER" id="PTHR30372">
    <property type="entry name" value="LIPID-A-DISACCHARIDE SYNTHASE"/>
    <property type="match status" value="1"/>
</dbReference>
<protein>
    <recommendedName>
        <fullName evidence="1">lipid-A-disaccharide synthase</fullName>
        <ecNumber evidence="1">2.4.1.182</ecNumber>
    </recommendedName>
</protein>
<gene>
    <name evidence="8" type="ORF">METZ01_LOCUS422805</name>
</gene>
<evidence type="ECO:0000256" key="4">
    <source>
        <dbReference type="ARBA" id="ARBA00022676"/>
    </source>
</evidence>
<name>A0A382XHN2_9ZZZZ</name>
<evidence type="ECO:0000256" key="5">
    <source>
        <dbReference type="ARBA" id="ARBA00022679"/>
    </source>
</evidence>